<name>A0AAE3VW71_9ACTN</name>
<feature type="region of interest" description="Disordered" evidence="1">
    <location>
        <begin position="120"/>
        <end position="176"/>
    </location>
</feature>
<evidence type="ECO:0000313" key="4">
    <source>
        <dbReference type="Proteomes" id="UP001240236"/>
    </source>
</evidence>
<keyword evidence="4" id="KW-1185">Reference proteome</keyword>
<dbReference type="CDD" id="cd07043">
    <property type="entry name" value="STAS_anti-anti-sigma_factors"/>
    <property type="match status" value="1"/>
</dbReference>
<dbReference type="PROSITE" id="PS50801">
    <property type="entry name" value="STAS"/>
    <property type="match status" value="1"/>
</dbReference>
<protein>
    <submittedName>
        <fullName evidence="3">Anti-anti-sigma factor</fullName>
    </submittedName>
</protein>
<comment type="caution">
    <text evidence="3">The sequence shown here is derived from an EMBL/GenBank/DDBJ whole genome shotgun (WGS) entry which is preliminary data.</text>
</comment>
<dbReference type="Proteomes" id="UP001240236">
    <property type="component" value="Unassembled WGS sequence"/>
</dbReference>
<dbReference type="EMBL" id="JAUSUZ010000001">
    <property type="protein sequence ID" value="MDQ0364135.1"/>
    <property type="molecule type" value="Genomic_DNA"/>
</dbReference>
<dbReference type="InterPro" id="IPR002645">
    <property type="entry name" value="STAS_dom"/>
</dbReference>
<dbReference type="InterPro" id="IPR036513">
    <property type="entry name" value="STAS_dom_sf"/>
</dbReference>
<sequence length="176" mass="18571">MTSQPLYEDPDDFLRIDPAPAEPGGPVVLHVRGDLDRDTADLLTSTFGQHLITSRAARVEVSLAEVRFVDAAGARCLLSCRKAAEAAGATMTVRDPSPPVVRVLDALRLLDRLGLAGEPGPEARVAGATSAHAAPATHGPENPREQSAKLRRAAQELTARAREVVDQSRTIRGAGG</sequence>
<dbReference type="InterPro" id="IPR058548">
    <property type="entry name" value="MlaB-like_STAS"/>
</dbReference>
<evidence type="ECO:0000259" key="2">
    <source>
        <dbReference type="PROSITE" id="PS50801"/>
    </source>
</evidence>
<dbReference type="AlphaFoldDB" id="A0AAE3VW71"/>
<evidence type="ECO:0000313" key="3">
    <source>
        <dbReference type="EMBL" id="MDQ0364135.1"/>
    </source>
</evidence>
<dbReference type="SUPFAM" id="SSF52091">
    <property type="entry name" value="SpoIIaa-like"/>
    <property type="match status" value="1"/>
</dbReference>
<dbReference type="RefSeq" id="WP_307235296.1">
    <property type="nucleotide sequence ID" value="NZ_JAUSUZ010000001.1"/>
</dbReference>
<dbReference type="Pfam" id="PF13466">
    <property type="entry name" value="STAS_2"/>
    <property type="match status" value="1"/>
</dbReference>
<organism evidence="3 4">
    <name type="scientific">Catenuloplanes indicus</name>
    <dbReference type="NCBI Taxonomy" id="137267"/>
    <lineage>
        <taxon>Bacteria</taxon>
        <taxon>Bacillati</taxon>
        <taxon>Actinomycetota</taxon>
        <taxon>Actinomycetes</taxon>
        <taxon>Micromonosporales</taxon>
        <taxon>Micromonosporaceae</taxon>
        <taxon>Catenuloplanes</taxon>
    </lineage>
</organism>
<reference evidence="3 4" key="1">
    <citation type="submission" date="2023-07" db="EMBL/GenBank/DDBJ databases">
        <title>Sequencing the genomes of 1000 actinobacteria strains.</title>
        <authorList>
            <person name="Klenk H.-P."/>
        </authorList>
    </citation>
    <scope>NUCLEOTIDE SEQUENCE [LARGE SCALE GENOMIC DNA]</scope>
    <source>
        <strain evidence="3 4">DSM 44709</strain>
    </source>
</reference>
<evidence type="ECO:0000256" key="1">
    <source>
        <dbReference type="SAM" id="MobiDB-lite"/>
    </source>
</evidence>
<accession>A0AAE3VW71</accession>
<gene>
    <name evidence="3" type="ORF">J2S42_000804</name>
</gene>
<dbReference type="Gene3D" id="3.30.750.24">
    <property type="entry name" value="STAS domain"/>
    <property type="match status" value="1"/>
</dbReference>
<feature type="domain" description="STAS" evidence="2">
    <location>
        <begin position="16"/>
        <end position="114"/>
    </location>
</feature>
<feature type="compositionally biased region" description="Low complexity" evidence="1">
    <location>
        <begin position="126"/>
        <end position="140"/>
    </location>
</feature>
<proteinExistence type="predicted"/>